<dbReference type="EMBL" id="JBELQE010000058">
    <property type="protein sequence ID" value="MER2250244.1"/>
    <property type="molecule type" value="Genomic_DNA"/>
</dbReference>
<dbReference type="Gene3D" id="2.40.128.520">
    <property type="match status" value="1"/>
</dbReference>
<feature type="compositionally biased region" description="Low complexity" evidence="1">
    <location>
        <begin position="220"/>
        <end position="229"/>
    </location>
</feature>
<keyword evidence="5" id="KW-1185">Reference proteome</keyword>
<dbReference type="PROSITE" id="PS51318">
    <property type="entry name" value="TAT"/>
    <property type="match status" value="1"/>
</dbReference>
<name>A0ABV1QLK9_9HYPH</name>
<feature type="compositionally biased region" description="Pro residues" evidence="1">
    <location>
        <begin position="209"/>
        <end position="219"/>
    </location>
</feature>
<evidence type="ECO:0000259" key="3">
    <source>
        <dbReference type="Pfam" id="PF09917"/>
    </source>
</evidence>
<proteinExistence type="predicted"/>
<evidence type="ECO:0000256" key="1">
    <source>
        <dbReference type="SAM" id="MobiDB-lite"/>
    </source>
</evidence>
<feature type="signal peptide" evidence="2">
    <location>
        <begin position="1"/>
        <end position="35"/>
    </location>
</feature>
<sequence length="229" mass="23775">MIFGPIGARAPFLRAAAVAAGFTALGALSAGPASAAAPQHDPSGTWLTQDGKARIRVEKCGPQEKNLCGYAVWLKTPLNDEGKPRVDFRNPDPKKRARASLGHQLILGLKLNEDAHYEGKIYNAEDGKFYDVTIWSDEPEELTVKGCLIAFLCQSQTWKRVGDTLPGQLTGPTNGANGPRADAEWAPKPAPGATANGPAATGTTGPAPAAKPAPKPAAPKAPAAAAPAQ</sequence>
<dbReference type="RefSeq" id="WP_350394165.1">
    <property type="nucleotide sequence ID" value="NZ_JBELQE010000058.1"/>
</dbReference>
<organism evidence="4 5">
    <name type="scientific">Methylorubrum podarium</name>
    <dbReference type="NCBI Taxonomy" id="200476"/>
    <lineage>
        <taxon>Bacteria</taxon>
        <taxon>Pseudomonadati</taxon>
        <taxon>Pseudomonadota</taxon>
        <taxon>Alphaproteobacteria</taxon>
        <taxon>Hyphomicrobiales</taxon>
        <taxon>Methylobacteriaceae</taxon>
        <taxon>Methylorubrum</taxon>
    </lineage>
</organism>
<dbReference type="Proteomes" id="UP001480955">
    <property type="component" value="Unassembled WGS sequence"/>
</dbReference>
<dbReference type="InterPro" id="IPR019223">
    <property type="entry name" value="DUF2147"/>
</dbReference>
<feature type="chain" id="PRO_5045295410" evidence="2">
    <location>
        <begin position="36"/>
        <end position="229"/>
    </location>
</feature>
<comment type="caution">
    <text evidence="4">The sequence shown here is derived from an EMBL/GenBank/DDBJ whole genome shotgun (WGS) entry which is preliminary data.</text>
</comment>
<accession>A0ABV1QLK9</accession>
<dbReference type="PANTHER" id="PTHR36919">
    <property type="entry name" value="BLR1215 PROTEIN"/>
    <property type="match status" value="1"/>
</dbReference>
<protein>
    <submittedName>
        <fullName evidence="4">DUF2147 domain-containing protein</fullName>
    </submittedName>
</protein>
<gene>
    <name evidence="4" type="ORF">ABS772_10015</name>
</gene>
<feature type="compositionally biased region" description="Low complexity" evidence="1">
    <location>
        <begin position="191"/>
        <end position="208"/>
    </location>
</feature>
<dbReference type="PANTHER" id="PTHR36919:SF2">
    <property type="entry name" value="BLL6627 PROTEIN"/>
    <property type="match status" value="1"/>
</dbReference>
<feature type="domain" description="DUF2147" evidence="3">
    <location>
        <begin position="44"/>
        <end position="160"/>
    </location>
</feature>
<feature type="region of interest" description="Disordered" evidence="1">
    <location>
        <begin position="164"/>
        <end position="229"/>
    </location>
</feature>
<reference evidence="4 5" key="1">
    <citation type="submission" date="2024-06" db="EMBL/GenBank/DDBJ databases">
        <authorList>
            <person name="Campbell A.G."/>
        </authorList>
    </citation>
    <scope>NUCLEOTIDE SEQUENCE [LARGE SCALE GENOMIC DNA]</scope>
    <source>
        <strain evidence="4 5">EM12</strain>
    </source>
</reference>
<evidence type="ECO:0000313" key="4">
    <source>
        <dbReference type="EMBL" id="MER2250244.1"/>
    </source>
</evidence>
<keyword evidence="2" id="KW-0732">Signal</keyword>
<evidence type="ECO:0000313" key="5">
    <source>
        <dbReference type="Proteomes" id="UP001480955"/>
    </source>
</evidence>
<dbReference type="InterPro" id="IPR006311">
    <property type="entry name" value="TAT_signal"/>
</dbReference>
<dbReference type="Pfam" id="PF09917">
    <property type="entry name" value="DUF2147"/>
    <property type="match status" value="1"/>
</dbReference>
<evidence type="ECO:0000256" key="2">
    <source>
        <dbReference type="SAM" id="SignalP"/>
    </source>
</evidence>